<feature type="transmembrane region" description="Helical" evidence="1">
    <location>
        <begin position="103"/>
        <end position="122"/>
    </location>
</feature>
<name>A0A1N7KXX0_9BACL</name>
<keyword evidence="1" id="KW-0812">Transmembrane</keyword>
<keyword evidence="3" id="KW-1185">Reference proteome</keyword>
<protein>
    <submittedName>
        <fullName evidence="2">Membrane protein CcdC involved in cytochrome C biogenesis</fullName>
    </submittedName>
</protein>
<keyword evidence="1" id="KW-0472">Membrane</keyword>
<sequence>MGHVFPLNLQLAATLGTLFMALMVIFLRLRASNKPTNAKKILMPPIGMSTGFLMFVFPPFRIPFTWGLTAFVTGTLLFALPLIRTSRFEVGKDGQIYLKRSKAFILILFALLIIRMGAHEYIEQFITLEQTAGLFFTLAFGMLLPWRIMMYLKYKKLKENTPVTETK</sequence>
<reference evidence="3" key="1">
    <citation type="submission" date="2017-01" db="EMBL/GenBank/DDBJ databases">
        <authorList>
            <person name="Varghese N."/>
            <person name="Submissions S."/>
        </authorList>
    </citation>
    <scope>NUCLEOTIDE SEQUENCE [LARGE SCALE GENOMIC DNA]</scope>
    <source>
        <strain evidence="3">DSM 45196</strain>
    </source>
</reference>
<accession>A0A1N7KXX0</accession>
<feature type="transmembrane region" description="Helical" evidence="1">
    <location>
        <begin position="12"/>
        <end position="29"/>
    </location>
</feature>
<dbReference type="PIRSF" id="PIRSF021441">
    <property type="entry name" value="DUF1453"/>
    <property type="match status" value="1"/>
</dbReference>
<proteinExistence type="predicted"/>
<feature type="transmembrane region" description="Helical" evidence="1">
    <location>
        <begin position="64"/>
        <end position="83"/>
    </location>
</feature>
<organism evidence="2 3">
    <name type="scientific">Kroppenstedtia eburnea</name>
    <dbReference type="NCBI Taxonomy" id="714067"/>
    <lineage>
        <taxon>Bacteria</taxon>
        <taxon>Bacillati</taxon>
        <taxon>Bacillota</taxon>
        <taxon>Bacilli</taxon>
        <taxon>Bacillales</taxon>
        <taxon>Thermoactinomycetaceae</taxon>
        <taxon>Kroppenstedtia</taxon>
    </lineage>
</organism>
<dbReference type="Pfam" id="PF07301">
    <property type="entry name" value="DUF1453"/>
    <property type="match status" value="1"/>
</dbReference>
<keyword evidence="1" id="KW-1133">Transmembrane helix</keyword>
<dbReference type="PANTHER" id="PTHR39164">
    <property type="entry name" value="PROTEIN CCDC"/>
    <property type="match status" value="1"/>
</dbReference>
<dbReference type="OrthoDB" id="120091at2"/>
<dbReference type="AlphaFoldDB" id="A0A1N7KXX0"/>
<dbReference type="RefSeq" id="WP_009709452.1">
    <property type="nucleotide sequence ID" value="NZ_CP048103.1"/>
</dbReference>
<dbReference type="InterPro" id="IPR058247">
    <property type="entry name" value="DUF1453"/>
</dbReference>
<evidence type="ECO:0000313" key="3">
    <source>
        <dbReference type="Proteomes" id="UP000186795"/>
    </source>
</evidence>
<dbReference type="EMBL" id="FTOD01000003">
    <property type="protein sequence ID" value="SIS66459.1"/>
    <property type="molecule type" value="Genomic_DNA"/>
</dbReference>
<feature type="transmembrane region" description="Helical" evidence="1">
    <location>
        <begin position="134"/>
        <end position="152"/>
    </location>
</feature>
<dbReference type="InterPro" id="IPR031306">
    <property type="entry name" value="CcdC"/>
</dbReference>
<gene>
    <name evidence="2" type="ORF">SAMN05421790_103336</name>
</gene>
<dbReference type="PANTHER" id="PTHR39164:SF1">
    <property type="entry name" value="PROTEIN CCDC"/>
    <property type="match status" value="1"/>
</dbReference>
<evidence type="ECO:0000256" key="1">
    <source>
        <dbReference type="SAM" id="Phobius"/>
    </source>
</evidence>
<dbReference type="Proteomes" id="UP000186795">
    <property type="component" value="Unassembled WGS sequence"/>
</dbReference>
<evidence type="ECO:0000313" key="2">
    <source>
        <dbReference type="EMBL" id="SIS66459.1"/>
    </source>
</evidence>
<feature type="transmembrane region" description="Helical" evidence="1">
    <location>
        <begin position="41"/>
        <end position="58"/>
    </location>
</feature>